<sequence>MSEGLAGLLSALQPVAEMPVDLEAIRAGGWADGFAAGEARAEAGLAPVRERMAAAVEGLEAACRVDVDRVRPVVLGLVRRLVEAVLQRELSLNDSVMDRLVDSALEAVRPGEGAVLRVHPVTLAGLGVLAIATEADAGMALDAVVVTGTDFVIEVGLSARLAEIMEEMS</sequence>
<name>A0A917A042_9SPHN</name>
<organism evidence="1 2">
    <name type="scientific">Sandarakinorhabdus glacialis</name>
    <dbReference type="NCBI Taxonomy" id="1614636"/>
    <lineage>
        <taxon>Bacteria</taxon>
        <taxon>Pseudomonadati</taxon>
        <taxon>Pseudomonadota</taxon>
        <taxon>Alphaproteobacteria</taxon>
        <taxon>Sphingomonadales</taxon>
        <taxon>Sphingosinicellaceae</taxon>
        <taxon>Sandarakinorhabdus</taxon>
    </lineage>
</organism>
<reference evidence="1" key="2">
    <citation type="submission" date="2020-09" db="EMBL/GenBank/DDBJ databases">
        <authorList>
            <person name="Sun Q."/>
            <person name="Zhou Y."/>
        </authorList>
    </citation>
    <scope>NUCLEOTIDE SEQUENCE</scope>
    <source>
        <strain evidence="1">CGMCC 1.15519</strain>
    </source>
</reference>
<evidence type="ECO:0000313" key="1">
    <source>
        <dbReference type="EMBL" id="GGE20712.1"/>
    </source>
</evidence>
<reference evidence="1" key="1">
    <citation type="journal article" date="2014" name="Int. J. Syst. Evol. Microbiol.">
        <title>Complete genome sequence of Corynebacterium casei LMG S-19264T (=DSM 44701T), isolated from a smear-ripened cheese.</title>
        <authorList>
            <consortium name="US DOE Joint Genome Institute (JGI-PGF)"/>
            <person name="Walter F."/>
            <person name="Albersmeier A."/>
            <person name="Kalinowski J."/>
            <person name="Ruckert C."/>
        </authorList>
    </citation>
    <scope>NUCLEOTIDE SEQUENCE</scope>
    <source>
        <strain evidence="1">CGMCC 1.15519</strain>
    </source>
</reference>
<protein>
    <recommendedName>
        <fullName evidence="3">Flagellar assembly protein FliH/Type III secretion system HrpE domain-containing protein</fullName>
    </recommendedName>
</protein>
<dbReference type="Proteomes" id="UP000635071">
    <property type="component" value="Unassembled WGS sequence"/>
</dbReference>
<dbReference type="AlphaFoldDB" id="A0A917A042"/>
<evidence type="ECO:0000313" key="2">
    <source>
        <dbReference type="Proteomes" id="UP000635071"/>
    </source>
</evidence>
<keyword evidence="2" id="KW-1185">Reference proteome</keyword>
<accession>A0A917A042</accession>
<dbReference type="EMBL" id="BMJM01000014">
    <property type="protein sequence ID" value="GGE20712.1"/>
    <property type="molecule type" value="Genomic_DNA"/>
</dbReference>
<comment type="caution">
    <text evidence="1">The sequence shown here is derived from an EMBL/GenBank/DDBJ whole genome shotgun (WGS) entry which is preliminary data.</text>
</comment>
<gene>
    <name evidence="1" type="ORF">GCM10011529_29220</name>
</gene>
<proteinExistence type="predicted"/>
<evidence type="ECO:0008006" key="3">
    <source>
        <dbReference type="Google" id="ProtNLM"/>
    </source>
</evidence>